<accession>A0A2V0R9Y4</accession>
<organism evidence="1">
    <name type="scientific">viral metagenome</name>
    <dbReference type="NCBI Taxonomy" id="1070528"/>
    <lineage>
        <taxon>unclassified sequences</taxon>
        <taxon>metagenomes</taxon>
        <taxon>organismal metagenomes</taxon>
    </lineage>
</organism>
<dbReference type="EMBL" id="BDQA01000652">
    <property type="protein sequence ID" value="GBH22113.1"/>
    <property type="molecule type" value="Genomic_RNA"/>
</dbReference>
<comment type="caution">
    <text evidence="1">The sequence shown here is derived from an EMBL/GenBank/DDBJ whole genome shotgun (WGS) entry which is preliminary data.</text>
</comment>
<dbReference type="InterPro" id="IPR027417">
    <property type="entry name" value="P-loop_NTPase"/>
</dbReference>
<sequence length="219" mass="25118">MAANRSLDVVLAPMGSGKTHWSKKLNATHPEIAIDVDDAKDLSLEGHLKKLRRANLWEAHNELWHGMVRDHIDKVCPVGYAFLFLHDLYIFERFESLRDDVIGLYLMVPPFETRLARTTARPGHRHDGEMARLTQMNDRSAQKSLGLWEAKERKLRPFEERIVPVPLNWDEPFISEEGFWIPNIADGFQASAYARWAGMAQLDADGTRQKKLSDLNQGM</sequence>
<dbReference type="Gene3D" id="3.40.50.300">
    <property type="entry name" value="P-loop containing nucleotide triphosphate hydrolases"/>
    <property type="match status" value="1"/>
</dbReference>
<dbReference type="AlphaFoldDB" id="A0A2V0R9Y4"/>
<reference evidence="1" key="1">
    <citation type="submission" date="2017-04" db="EMBL/GenBank/DDBJ databases">
        <title>Unveiling RNA virosphere associated with marine microorganisms.</title>
        <authorList>
            <person name="Urayama S."/>
            <person name="Takaki Y."/>
            <person name="Nishi S."/>
            <person name="Yoshida Y."/>
            <person name="Deguchi S."/>
            <person name="Takai K."/>
            <person name="Nunoura T."/>
        </authorList>
    </citation>
    <scope>NUCLEOTIDE SEQUENCE</scope>
</reference>
<name>A0A2V0R9Y4_9ZZZZ</name>
<protein>
    <submittedName>
        <fullName evidence="1">Uncharacterized protein</fullName>
    </submittedName>
</protein>
<proteinExistence type="predicted"/>
<dbReference type="SUPFAM" id="SSF52540">
    <property type="entry name" value="P-loop containing nucleoside triphosphate hydrolases"/>
    <property type="match status" value="1"/>
</dbReference>
<evidence type="ECO:0000313" key="1">
    <source>
        <dbReference type="EMBL" id="GBH22113.1"/>
    </source>
</evidence>